<dbReference type="KEGG" id="vg:18563698"/>
<evidence type="ECO:0000313" key="2">
    <source>
        <dbReference type="Proteomes" id="UP000009273"/>
    </source>
</evidence>
<dbReference type="Proteomes" id="UP000009273">
    <property type="component" value="Segment"/>
</dbReference>
<evidence type="ECO:0000313" key="1">
    <source>
        <dbReference type="EMBL" id="AEO93742.1"/>
    </source>
</evidence>
<sequence>MKNIYDDLLDYTSKETLFGNAVDILVDDGMMIKVYIRDEEGINGTFKKPLMSIHFIMPGVLTVKFILNNPSAYEYLFSGFKIMHIERNAYRVDFEKLEDFERFIGSL</sequence>
<reference evidence="1 2" key="1">
    <citation type="submission" date="2011-09" db="EMBL/GenBank/DDBJ databases">
        <authorList>
            <person name="Pope W.H."/>
            <person name="Pedulla M.L."/>
            <person name="Ford M.E."/>
            <person name="Peebles C.L."/>
            <person name="Hatfull G.H."/>
            <person name="Hendrix R.W."/>
        </authorList>
    </citation>
    <scope>NUCLEOTIDE SEQUENCE [LARGE SCALE GENOMIC DNA]</scope>
    <source>
        <strain evidence="1">G</strain>
    </source>
</reference>
<proteinExistence type="predicted"/>
<accession>G3MAM5</accession>
<protein>
    <submittedName>
        <fullName evidence="1">Gp484</fullName>
    </submittedName>
</protein>
<organism evidence="1 2">
    <name type="scientific">Bacillus phage G</name>
    <dbReference type="NCBI Taxonomy" id="2884420"/>
    <lineage>
        <taxon>Viruses</taxon>
        <taxon>Duplodnaviria</taxon>
        <taxon>Heunggongvirae</taxon>
        <taxon>Uroviricota</taxon>
        <taxon>Caudoviricetes</taxon>
        <taxon>Donellivirus</taxon>
        <taxon>Donellivirus gee</taxon>
    </lineage>
</organism>
<dbReference type="GeneID" id="18563698"/>
<dbReference type="EMBL" id="JN638751">
    <property type="protein sequence ID" value="AEO93742.1"/>
    <property type="molecule type" value="Genomic_DNA"/>
</dbReference>
<name>G3MAM5_9CAUD</name>
<keyword evidence="2" id="KW-1185">Reference proteome</keyword>
<dbReference type="RefSeq" id="YP_009015787.1">
    <property type="nucleotide sequence ID" value="NC_023719.1"/>
</dbReference>
<gene>
    <name evidence="1" type="primary">484</name>
    <name evidence="1" type="ORF">G_484</name>
</gene>